<accession>A0A1P8WGD4</accession>
<comment type="function">
    <text evidence="1 6">Required for the transposition of the insertion element.</text>
</comment>
<dbReference type="EMBL" id="CP017641">
    <property type="protein sequence ID" value="APZ94978.1"/>
    <property type="molecule type" value="Genomic_DNA"/>
</dbReference>
<dbReference type="AlphaFoldDB" id="A0A1P8WGD4"/>
<dbReference type="GO" id="GO:0003677">
    <property type="term" value="F:DNA binding"/>
    <property type="evidence" value="ECO:0007669"/>
    <property type="project" value="UniProtKB-UniRule"/>
</dbReference>
<dbReference type="RefSeq" id="WP_077022463.1">
    <property type="nucleotide sequence ID" value="NZ_CP017641.1"/>
</dbReference>
<keyword evidence="6" id="KW-0814">Transposable element</keyword>
<dbReference type="KEGG" id="fmr:Fuma_00196"/>
<dbReference type="PANTHER" id="PTHR33217:SF9">
    <property type="entry name" value="MUTATOR FAMILY TRANSPOSASE"/>
    <property type="match status" value="1"/>
</dbReference>
<dbReference type="EMBL" id="CP017641">
    <property type="protein sequence ID" value="APZ94058.1"/>
    <property type="molecule type" value="Genomic_DNA"/>
</dbReference>
<dbReference type="InterPro" id="IPR001207">
    <property type="entry name" value="Transposase_mutator"/>
</dbReference>
<sequence>MSKTKTDRTKVPVGQALDPEVISFRAQFDERSPLDEIVREGARRMLQTAVDAEVDAFVAMHADRTDEHGRRLVVKNGSLPERDILTGAGAIPVTQGRVRDNDPDREKRVAFSPSVLPSYLRKTKAIEELIPWLYLKGISTGDFNEALQSLVGERAAGLSPNVVCRLKDQWCSEYDDWSKRDLSNKQYVYIWADGIHAKVRLEDDANKKQCLLVLMGATPEGQKELIAVLDGYRESEQSWCELLVDLKQRGLQLSPKVAVGDGALGFWAAIRKVFPETREQRCWVHKTANVLNKMPKSVQPKAKGDLHEIWQAETKDDANKAFDKFIEKYGAKYAAACDCLKKDRDELLTFYDFPAEHWSHLRTTNPIESTFATIRLRHRKTKGSGTRRASLAMMFKLAQSASKKWRRLNCHEKITLVIEGRSFKDGIMQDDIAA</sequence>
<dbReference type="KEGG" id="fmr:Fuma_02719"/>
<dbReference type="Pfam" id="PF00872">
    <property type="entry name" value="Transposase_mut"/>
    <property type="match status" value="1"/>
</dbReference>
<dbReference type="EMBL" id="CP017641">
    <property type="protein sequence ID" value="APZ90591.1"/>
    <property type="molecule type" value="Genomic_DNA"/>
</dbReference>
<evidence type="ECO:0000256" key="2">
    <source>
        <dbReference type="ARBA" id="ARBA00010961"/>
    </source>
</evidence>
<keyword evidence="5 6" id="KW-0233">DNA recombination</keyword>
<dbReference type="GO" id="GO:0004803">
    <property type="term" value="F:transposase activity"/>
    <property type="evidence" value="ECO:0007669"/>
    <property type="project" value="UniProtKB-UniRule"/>
</dbReference>
<evidence type="ECO:0000313" key="8">
    <source>
        <dbReference type="EMBL" id="APZ90615.1"/>
    </source>
</evidence>
<dbReference type="EMBL" id="CP017641">
    <property type="protein sequence ID" value="APZ90615.1"/>
    <property type="molecule type" value="Genomic_DNA"/>
</dbReference>
<evidence type="ECO:0000256" key="3">
    <source>
        <dbReference type="ARBA" id="ARBA00022578"/>
    </source>
</evidence>
<evidence type="ECO:0000256" key="4">
    <source>
        <dbReference type="ARBA" id="ARBA00023125"/>
    </source>
</evidence>
<evidence type="ECO:0000313" key="9">
    <source>
        <dbReference type="EMBL" id="APZ92821.1"/>
    </source>
</evidence>
<organism evidence="10 14">
    <name type="scientific">Fuerstiella marisgermanici</name>
    <dbReference type="NCBI Taxonomy" id="1891926"/>
    <lineage>
        <taxon>Bacteria</taxon>
        <taxon>Pseudomonadati</taxon>
        <taxon>Planctomycetota</taxon>
        <taxon>Planctomycetia</taxon>
        <taxon>Planctomycetales</taxon>
        <taxon>Planctomycetaceae</taxon>
        <taxon>Fuerstiella</taxon>
    </lineage>
</organism>
<dbReference type="KEGG" id="fmr:Fuma_02433"/>
<dbReference type="KEGG" id="fmr:Fuma_03679"/>
<evidence type="ECO:0000256" key="6">
    <source>
        <dbReference type="RuleBase" id="RU365089"/>
    </source>
</evidence>
<name>A0A1P8WGD4_9PLAN</name>
<reference evidence="10 14" key="1">
    <citation type="journal article" date="2016" name="Front. Microbiol.">
        <title>Fuerstia marisgermanicae gen. nov., sp. nov., an Unusual Member of the Phylum Planctomycetes from the German Wadden Sea.</title>
        <authorList>
            <person name="Kohn T."/>
            <person name="Heuer A."/>
            <person name="Jogler M."/>
            <person name="Vollmers J."/>
            <person name="Boedeker C."/>
            <person name="Bunk B."/>
            <person name="Rast P."/>
            <person name="Borchert D."/>
            <person name="Glockner I."/>
            <person name="Freese H.M."/>
            <person name="Klenk H.P."/>
            <person name="Overmann J."/>
            <person name="Kaster A.K."/>
            <person name="Rohde M."/>
            <person name="Wiegand S."/>
            <person name="Jogler C."/>
        </authorList>
    </citation>
    <scope>NUCLEOTIDE SEQUENCE [LARGE SCALE GENOMIC DNA]</scope>
    <source>
        <strain evidence="10 14">NH11</strain>
    </source>
</reference>
<dbReference type="NCBIfam" id="NF033543">
    <property type="entry name" value="transpos_IS256"/>
    <property type="match status" value="1"/>
</dbReference>
<evidence type="ECO:0000256" key="5">
    <source>
        <dbReference type="ARBA" id="ARBA00023172"/>
    </source>
</evidence>
<dbReference type="EMBL" id="CP017641">
    <property type="protein sequence ID" value="APZ92821.1"/>
    <property type="molecule type" value="Genomic_DNA"/>
</dbReference>
<evidence type="ECO:0000256" key="1">
    <source>
        <dbReference type="ARBA" id="ARBA00002190"/>
    </source>
</evidence>
<dbReference type="PANTHER" id="PTHR33217">
    <property type="entry name" value="TRANSPOSASE FOR INSERTION SEQUENCE ELEMENT IS1081"/>
    <property type="match status" value="1"/>
</dbReference>
<evidence type="ECO:0000313" key="13">
    <source>
        <dbReference type="EMBL" id="APZ94978.1"/>
    </source>
</evidence>
<comment type="similarity">
    <text evidence="2 6">Belongs to the transposase mutator family.</text>
</comment>
<gene>
    <name evidence="7" type="ORF">Fuma_00171</name>
    <name evidence="8" type="ORF">Fuma_00196</name>
    <name evidence="9" type="ORF">Fuma_02433</name>
    <name evidence="10" type="ORF">Fuma_02719</name>
    <name evidence="11" type="ORF">Fuma_03678</name>
    <name evidence="12" type="ORF">Fuma_03679</name>
    <name evidence="13" type="ORF">Fuma_04630</name>
</gene>
<keyword evidence="14" id="KW-1185">Reference proteome</keyword>
<dbReference type="KEGG" id="fmr:Fuma_03678"/>
<dbReference type="KEGG" id="fmr:Fuma_00171"/>
<dbReference type="EMBL" id="CP017641">
    <property type="protein sequence ID" value="APZ93103.1"/>
    <property type="molecule type" value="Genomic_DNA"/>
</dbReference>
<dbReference type="KEGG" id="fmr:Fuma_04630"/>
<proteinExistence type="inferred from homology"/>
<dbReference type="EMBL" id="CP017641">
    <property type="protein sequence ID" value="APZ94057.1"/>
    <property type="molecule type" value="Genomic_DNA"/>
</dbReference>
<dbReference type="GO" id="GO:0006313">
    <property type="term" value="P:DNA transposition"/>
    <property type="evidence" value="ECO:0007669"/>
    <property type="project" value="UniProtKB-UniRule"/>
</dbReference>
<keyword evidence="3 6" id="KW-0815">Transposition</keyword>
<evidence type="ECO:0000313" key="7">
    <source>
        <dbReference type="EMBL" id="APZ90591.1"/>
    </source>
</evidence>
<evidence type="ECO:0000313" key="12">
    <source>
        <dbReference type="EMBL" id="APZ94058.1"/>
    </source>
</evidence>
<evidence type="ECO:0000313" key="14">
    <source>
        <dbReference type="Proteomes" id="UP000187735"/>
    </source>
</evidence>
<keyword evidence="4 6" id="KW-0238">DNA-binding</keyword>
<evidence type="ECO:0000313" key="10">
    <source>
        <dbReference type="EMBL" id="APZ93103.1"/>
    </source>
</evidence>
<dbReference type="Proteomes" id="UP000187735">
    <property type="component" value="Chromosome"/>
</dbReference>
<dbReference type="PROSITE" id="PS01007">
    <property type="entry name" value="TRANSPOSASE_MUTATOR"/>
    <property type="match status" value="1"/>
</dbReference>
<protein>
    <recommendedName>
        <fullName evidence="6">Mutator family transposase</fullName>
    </recommendedName>
</protein>
<evidence type="ECO:0000313" key="11">
    <source>
        <dbReference type="EMBL" id="APZ94057.1"/>
    </source>
</evidence>